<evidence type="ECO:0000313" key="3">
    <source>
        <dbReference type="EMBL" id="AUR01144.1"/>
    </source>
</evidence>
<proteinExistence type="predicted"/>
<evidence type="ECO:0000313" key="4">
    <source>
        <dbReference type="Proteomes" id="UP000236447"/>
    </source>
</evidence>
<dbReference type="EMBL" id="CP010706">
    <property type="protein sequence ID" value="AUQ96632.1"/>
    <property type="molecule type" value="Genomic_DNA"/>
</dbReference>
<protein>
    <recommendedName>
        <fullName evidence="6">Lipoprotein</fullName>
    </recommendedName>
</protein>
<sequence length="146" mass="15978" precursor="true">MLQRVFCISMLAATPLIAICACLPQIKQVDALPAALFVTLPAHQPQPDLRVNSVYNAADGWRLRIEVENFVFTDLCVRNATNLAQGHAHVHLGDKKLATAYQPNVVLGHLPTGRHRVTVSLRAQDHRVLGRERGGTFAATVIIDAL</sequence>
<organism evidence="3 4">
    <name type="scientific">Phaeobacter inhibens</name>
    <dbReference type="NCBI Taxonomy" id="221822"/>
    <lineage>
        <taxon>Bacteria</taxon>
        <taxon>Pseudomonadati</taxon>
        <taxon>Pseudomonadota</taxon>
        <taxon>Alphaproteobacteria</taxon>
        <taxon>Rhodobacterales</taxon>
        <taxon>Roseobacteraceae</taxon>
        <taxon>Phaeobacter</taxon>
    </lineage>
</organism>
<geneLocation type="plasmid" evidence="3">
    <name>pP88_a</name>
</geneLocation>
<dbReference type="Proteomes" id="UP000236447">
    <property type="component" value="Plasmid pP88_a"/>
</dbReference>
<accession>A0A2I7K217</accession>
<feature type="signal peptide" evidence="1">
    <location>
        <begin position="1"/>
        <end position="18"/>
    </location>
</feature>
<reference evidence="2 5" key="3">
    <citation type="journal article" date="2017" name="Int. J. Syst. Evol. Microbiol.">
        <title>Adaptation of Surface-Associated Bacteria to the Open Ocean: A Genomically Distinct Subpopulation of Phaeobacter gallaeciensis Colonizes Pacific Mesozooplankton.</title>
        <authorList>
            <person name="Freese H.M."/>
            <person name="Methner A."/>
            <person name="Overmann J."/>
        </authorList>
    </citation>
    <scope>NUCLEOTIDE SEQUENCE [LARGE SCALE GENOMIC DNA]</scope>
    <source>
        <strain evidence="2 5">P66</strain>
        <plasmid evidence="2 5">pP66_a</plasmid>
    </source>
</reference>
<name>A0A2I7K217_9RHOB</name>
<reference evidence="4 5" key="2">
    <citation type="journal article" date="2017" name="Genome Biol. Evol.">
        <title>Trajectories and Drivers of Genome Evolution in Surface-Associated Marine Phaeobacter.</title>
        <authorList>
            <person name="Freese H.M."/>
            <person name="Sikorski J."/>
            <person name="Bunk B."/>
            <person name="Scheuner C."/>
            <person name="Meier-Kolthoff J.P."/>
            <person name="Sproer C."/>
            <person name="Gram L."/>
            <person name="Overmann J."/>
        </authorList>
    </citation>
    <scope>NUCLEOTIDE SEQUENCE [LARGE SCALE GENOMIC DNA]</scope>
    <source>
        <strain evidence="2 5">P66</strain>
        <strain evidence="3 4">P88</strain>
        <plasmid evidence="2 5">pP66_a</plasmid>
        <plasmid evidence="3">pP88_a</plasmid>
    </source>
</reference>
<reference evidence="3 4" key="1">
    <citation type="journal article" date="2017" name="Front. Microbiol.">
        <title>Phaeobacter piscinae sp. nov., a species of the Roseobacter group and potential aquaculture probiont.</title>
        <authorList>
            <person name="Sonnenschein E.C."/>
            <person name="Phippen C.B.W."/>
            <person name="Nielsen K.F."/>
            <person name="Mateiu R.V."/>
            <person name="Melchiorsen J."/>
            <person name="Gram L."/>
            <person name="Overmann J."/>
            <person name="Freese H.M."/>
        </authorList>
    </citation>
    <scope>NUCLEOTIDE SEQUENCE [LARGE SCALE GENOMIC DNA]</scope>
    <source>
        <strain evidence="3 4">P88</strain>
        <plasmid evidence="3">pP88_a</plasmid>
    </source>
</reference>
<dbReference type="RefSeq" id="WP_102875458.1">
    <property type="nucleotide sequence ID" value="NZ_CP010706.1"/>
</dbReference>
<feature type="chain" id="PRO_5014424943" description="Lipoprotein" evidence="1">
    <location>
        <begin position="19"/>
        <end position="146"/>
    </location>
</feature>
<dbReference type="AlphaFoldDB" id="A0A2I7K217"/>
<evidence type="ECO:0008006" key="6">
    <source>
        <dbReference type="Google" id="ProtNLM"/>
    </source>
</evidence>
<gene>
    <name evidence="2" type="ORF">PhaeoP66_03905</name>
    <name evidence="3" type="ORF">PhaeoP88_03831</name>
</gene>
<keyword evidence="1" id="KW-0732">Signal</keyword>
<geneLocation type="plasmid" evidence="4">
    <name>pp88_a</name>
</geneLocation>
<dbReference type="PROSITE" id="PS51257">
    <property type="entry name" value="PROKAR_LIPOPROTEIN"/>
    <property type="match status" value="1"/>
</dbReference>
<dbReference type="EMBL" id="CP010726">
    <property type="protein sequence ID" value="AUR01144.1"/>
    <property type="molecule type" value="Genomic_DNA"/>
</dbReference>
<keyword evidence="3" id="KW-0614">Plasmid</keyword>
<geneLocation type="plasmid" evidence="2 5">
    <name>pP66_a</name>
</geneLocation>
<evidence type="ECO:0000256" key="1">
    <source>
        <dbReference type="SAM" id="SignalP"/>
    </source>
</evidence>
<evidence type="ECO:0000313" key="2">
    <source>
        <dbReference type="EMBL" id="AUQ96632.1"/>
    </source>
</evidence>
<dbReference type="Proteomes" id="UP000236536">
    <property type="component" value="Plasmid pP66_a"/>
</dbReference>
<keyword evidence="5" id="KW-1185">Reference proteome</keyword>
<evidence type="ECO:0000313" key="5">
    <source>
        <dbReference type="Proteomes" id="UP000236536"/>
    </source>
</evidence>